<evidence type="ECO:0000313" key="7">
    <source>
        <dbReference type="EMBL" id="KKR99002.1"/>
    </source>
</evidence>
<sequence length="307" mass="36151">MEKVFWVTNIDGVPFRKLGDENGLSGAQAFNRVLEELESLPDCFELTQECCEYSSGILIIDGKYVKVRGYKERIPFIYLIDYETHDILFGILARSESEEAFLKIFNKLKQLNYPLKIVVSDDRSSLPLALKQIYPDIQNQLCLNHYLENIRKNLNIRTDPTHRHFFNSLKKYVFDEYEDDKKLNEVLRHVWFKRCEDIPIRQNIVLEIDQRRKELFAYKNFPDCPNNTNLIELFNSHFNIRLRALKGFKNQDNANLWLNGLVIRRRTKPFTDCGPKFKHLNGKSSLQMSIKKQATWPEICGLKAPKI</sequence>
<dbReference type="Proteomes" id="UP000033930">
    <property type="component" value="Unassembled WGS sequence"/>
</dbReference>
<evidence type="ECO:0000256" key="5">
    <source>
        <dbReference type="ARBA" id="ARBA00023172"/>
    </source>
</evidence>
<dbReference type="GO" id="GO:0006313">
    <property type="term" value="P:DNA transposition"/>
    <property type="evidence" value="ECO:0007669"/>
    <property type="project" value="UniProtKB-UniRule"/>
</dbReference>
<organism evidence="7 8">
    <name type="scientific">Candidatus Uhrbacteria bacterium GW2011_GWC1_41_20</name>
    <dbReference type="NCBI Taxonomy" id="1618983"/>
    <lineage>
        <taxon>Bacteria</taxon>
        <taxon>Candidatus Uhriibacteriota</taxon>
    </lineage>
</organism>
<keyword evidence="4 6" id="KW-0238">DNA-binding</keyword>
<name>A0A0G0YF89_9BACT</name>
<dbReference type="GO" id="GO:0004803">
    <property type="term" value="F:transposase activity"/>
    <property type="evidence" value="ECO:0007669"/>
    <property type="project" value="UniProtKB-UniRule"/>
</dbReference>
<dbReference type="EMBL" id="LCAW01000012">
    <property type="protein sequence ID" value="KKR99002.1"/>
    <property type="molecule type" value="Genomic_DNA"/>
</dbReference>
<keyword evidence="6" id="KW-0814">Transposable element</keyword>
<gene>
    <name evidence="7" type="ORF">UU50_C0012G0050</name>
</gene>
<dbReference type="PANTHER" id="PTHR33217:SF8">
    <property type="entry name" value="MUTATOR FAMILY TRANSPOSASE"/>
    <property type="match status" value="1"/>
</dbReference>
<dbReference type="AlphaFoldDB" id="A0A0G0YF89"/>
<evidence type="ECO:0000256" key="4">
    <source>
        <dbReference type="ARBA" id="ARBA00023125"/>
    </source>
</evidence>
<dbReference type="Pfam" id="PF00872">
    <property type="entry name" value="Transposase_mut"/>
    <property type="match status" value="1"/>
</dbReference>
<evidence type="ECO:0000256" key="6">
    <source>
        <dbReference type="RuleBase" id="RU365089"/>
    </source>
</evidence>
<comment type="similarity">
    <text evidence="2 6">Belongs to the transposase mutator family.</text>
</comment>
<reference evidence="7 8" key="1">
    <citation type="journal article" date="2015" name="Nature">
        <title>rRNA introns, odd ribosomes, and small enigmatic genomes across a large radiation of phyla.</title>
        <authorList>
            <person name="Brown C.T."/>
            <person name="Hug L.A."/>
            <person name="Thomas B.C."/>
            <person name="Sharon I."/>
            <person name="Castelle C.J."/>
            <person name="Singh A."/>
            <person name="Wilkins M.J."/>
            <person name="Williams K.H."/>
            <person name="Banfield J.F."/>
        </authorList>
    </citation>
    <scope>NUCLEOTIDE SEQUENCE [LARGE SCALE GENOMIC DNA]</scope>
</reference>
<evidence type="ECO:0000256" key="1">
    <source>
        <dbReference type="ARBA" id="ARBA00002190"/>
    </source>
</evidence>
<keyword evidence="3 6" id="KW-0815">Transposition</keyword>
<comment type="function">
    <text evidence="1 6">Required for the transposition of the insertion element.</text>
</comment>
<evidence type="ECO:0000256" key="3">
    <source>
        <dbReference type="ARBA" id="ARBA00022578"/>
    </source>
</evidence>
<accession>A0A0G0YF89</accession>
<dbReference type="PANTHER" id="PTHR33217">
    <property type="entry name" value="TRANSPOSASE FOR INSERTION SEQUENCE ELEMENT IS1081"/>
    <property type="match status" value="1"/>
</dbReference>
<evidence type="ECO:0000256" key="2">
    <source>
        <dbReference type="ARBA" id="ARBA00010961"/>
    </source>
</evidence>
<protein>
    <recommendedName>
        <fullName evidence="6">Mutator family transposase</fullName>
    </recommendedName>
</protein>
<dbReference type="InterPro" id="IPR001207">
    <property type="entry name" value="Transposase_mutator"/>
</dbReference>
<proteinExistence type="inferred from homology"/>
<keyword evidence="5 6" id="KW-0233">DNA recombination</keyword>
<evidence type="ECO:0000313" key="8">
    <source>
        <dbReference type="Proteomes" id="UP000033930"/>
    </source>
</evidence>
<comment type="caution">
    <text evidence="7">The sequence shown here is derived from an EMBL/GenBank/DDBJ whole genome shotgun (WGS) entry which is preliminary data.</text>
</comment>
<dbReference type="GO" id="GO:0003677">
    <property type="term" value="F:DNA binding"/>
    <property type="evidence" value="ECO:0007669"/>
    <property type="project" value="UniProtKB-UniRule"/>
</dbReference>